<name>A0A318UBF7_9RHOB</name>
<evidence type="ECO:0000313" key="1">
    <source>
        <dbReference type="EMBL" id="PYF13271.1"/>
    </source>
</evidence>
<organism evidence="1 2">
    <name type="scientific">Rhodobacter viridis</name>
    <dbReference type="NCBI Taxonomy" id="1054202"/>
    <lineage>
        <taxon>Bacteria</taxon>
        <taxon>Pseudomonadati</taxon>
        <taxon>Pseudomonadota</taxon>
        <taxon>Alphaproteobacteria</taxon>
        <taxon>Rhodobacterales</taxon>
        <taxon>Rhodobacter group</taxon>
        <taxon>Rhodobacter</taxon>
    </lineage>
</organism>
<reference evidence="1 2" key="1">
    <citation type="submission" date="2018-06" db="EMBL/GenBank/DDBJ databases">
        <title>Genomic Encyclopedia of Type Strains, Phase III (KMG-III): the genomes of soil and plant-associated and newly described type strains.</title>
        <authorList>
            <person name="Whitman W."/>
        </authorList>
    </citation>
    <scope>NUCLEOTIDE SEQUENCE [LARGE SCALE GENOMIC DNA]</scope>
    <source>
        <strain evidence="1 2">JA737</strain>
    </source>
</reference>
<accession>A0A318UBF7</accession>
<gene>
    <name evidence="1" type="ORF">C8J30_101660</name>
</gene>
<comment type="caution">
    <text evidence="1">The sequence shown here is derived from an EMBL/GenBank/DDBJ whole genome shotgun (WGS) entry which is preliminary data.</text>
</comment>
<keyword evidence="2" id="KW-1185">Reference proteome</keyword>
<dbReference type="EMBL" id="QJTK01000001">
    <property type="protein sequence ID" value="PYF13271.1"/>
    <property type="molecule type" value="Genomic_DNA"/>
</dbReference>
<sequence length="132" mass="14311">MNELQRPSPPPPANIAPYVEVLGVDLAIEFFLAFGGAYVTFPTTSDRRPIDGAAAQLGGVERLIALGDALAVAHTRIPLANKWLAKVLAWKGFAVAQIARRIRVADVTVVRWLDDRVNPWPSGWIGNGKDAQ</sequence>
<dbReference type="Proteomes" id="UP000247727">
    <property type="component" value="Unassembled WGS sequence"/>
</dbReference>
<dbReference type="AlphaFoldDB" id="A0A318UBF7"/>
<proteinExistence type="predicted"/>
<dbReference type="RefSeq" id="WP_110804248.1">
    <property type="nucleotide sequence ID" value="NZ_QJTK01000001.1"/>
</dbReference>
<protein>
    <submittedName>
        <fullName evidence="1">Uncharacterized protein</fullName>
    </submittedName>
</protein>
<evidence type="ECO:0000313" key="2">
    <source>
        <dbReference type="Proteomes" id="UP000247727"/>
    </source>
</evidence>
<dbReference type="OrthoDB" id="7860387at2"/>